<protein>
    <submittedName>
        <fullName evidence="4">Hydrogenase large subunit</fullName>
    </submittedName>
</protein>
<dbReference type="SUPFAM" id="SSF56762">
    <property type="entry name" value="HydB/Nqo4-like"/>
    <property type="match status" value="1"/>
</dbReference>
<evidence type="ECO:0000256" key="1">
    <source>
        <dbReference type="ARBA" id="ARBA00023002"/>
    </source>
</evidence>
<dbReference type="InterPro" id="IPR029014">
    <property type="entry name" value="NiFe-Hase_large"/>
</dbReference>
<dbReference type="AlphaFoldDB" id="A0A8H9XUX8"/>
<comment type="caution">
    <text evidence="4">The sequence shown here is derived from an EMBL/GenBank/DDBJ whole genome shotgun (WGS) entry which is preliminary data.</text>
</comment>
<dbReference type="EMBL" id="JABXPW010000208">
    <property type="protein sequence ID" value="MBA7722988.1"/>
    <property type="molecule type" value="Genomic_DNA"/>
</dbReference>
<feature type="domain" description="NADH-quinone oxidoreductase subunit D" evidence="2">
    <location>
        <begin position="1"/>
        <end position="138"/>
    </location>
</feature>
<organism evidence="4 5">
    <name type="scientific">Escherichia coli</name>
    <dbReference type="NCBI Taxonomy" id="562"/>
    <lineage>
        <taxon>Bacteria</taxon>
        <taxon>Pseudomonadati</taxon>
        <taxon>Pseudomonadota</taxon>
        <taxon>Gammaproteobacteria</taxon>
        <taxon>Enterobacterales</taxon>
        <taxon>Enterobacteriaceae</taxon>
        <taxon>Escherichia</taxon>
    </lineage>
</organism>
<dbReference type="Pfam" id="PF00346">
    <property type="entry name" value="Complex1_49kDa"/>
    <property type="match status" value="1"/>
</dbReference>
<dbReference type="GO" id="GO:0048038">
    <property type="term" value="F:quinone binding"/>
    <property type="evidence" value="ECO:0007669"/>
    <property type="project" value="InterPro"/>
</dbReference>
<name>A0A8H9XUX8_ECOLX</name>
<proteinExistence type="predicted"/>
<evidence type="ECO:0000313" key="5">
    <source>
        <dbReference type="Proteomes" id="UP000622722"/>
    </source>
</evidence>
<dbReference type="GO" id="GO:0016651">
    <property type="term" value="F:oxidoreductase activity, acting on NAD(P)H"/>
    <property type="evidence" value="ECO:0007669"/>
    <property type="project" value="InterPro"/>
</dbReference>
<feature type="non-terminal residue" evidence="4">
    <location>
        <position position="1"/>
    </location>
</feature>
<feature type="non-terminal residue" evidence="4">
    <location>
        <position position="138"/>
    </location>
</feature>
<keyword evidence="1" id="KW-0560">Oxidoreductase</keyword>
<accession>A0A8H9XUX8</accession>
<evidence type="ECO:0000313" key="4">
    <source>
        <dbReference type="EMBL" id="MBA7722989.1"/>
    </source>
</evidence>
<evidence type="ECO:0000313" key="3">
    <source>
        <dbReference type="EMBL" id="MBA7722988.1"/>
    </source>
</evidence>
<dbReference type="InterPro" id="IPR052197">
    <property type="entry name" value="ComplexI_49kDa-like"/>
</dbReference>
<dbReference type="EMBL" id="JABXPW010000209">
    <property type="protein sequence ID" value="MBA7722989.1"/>
    <property type="molecule type" value="Genomic_DNA"/>
</dbReference>
<dbReference type="Gene3D" id="1.10.645.10">
    <property type="entry name" value="Cytochrome-c3 Hydrogenase, chain B"/>
    <property type="match status" value="1"/>
</dbReference>
<sequence>TGARKTYGLNLIGGIRRDLLKDDMIQTRQLAQQMRREVQELVDVLLSTPNMEQRTVGIGRLDPEIARDFSNVGPMVRASGHARDTRADHPFVGYGLLPMEVHSEQGCDVISRLKVRINEVYTALNMIDYGLDNLPGGP</sequence>
<reference evidence="4" key="1">
    <citation type="submission" date="2020-06" db="EMBL/GenBank/DDBJ databases">
        <title>REHAB project genomes.</title>
        <authorList>
            <person name="Shaw L.P."/>
        </authorList>
    </citation>
    <scope>NUCLEOTIDE SEQUENCE</scope>
    <source>
        <strain evidence="4">RHBSTW-00474</strain>
    </source>
</reference>
<dbReference type="PANTHER" id="PTHR43485">
    <property type="entry name" value="HYDROGENASE-4 COMPONENT G"/>
    <property type="match status" value="1"/>
</dbReference>
<gene>
    <name evidence="4" type="primary">hycE</name>
    <name evidence="3" type="ORF">HV209_31315</name>
    <name evidence="4" type="ORF">HV209_31320</name>
</gene>
<dbReference type="Proteomes" id="UP000622722">
    <property type="component" value="Unassembled WGS sequence"/>
</dbReference>
<dbReference type="PANTHER" id="PTHR43485:SF1">
    <property type="entry name" value="FORMATE HYDROGENLYASE SUBUNIT 5-RELATED"/>
    <property type="match status" value="1"/>
</dbReference>
<dbReference type="GO" id="GO:0051287">
    <property type="term" value="F:NAD binding"/>
    <property type="evidence" value="ECO:0007669"/>
    <property type="project" value="InterPro"/>
</dbReference>
<dbReference type="InterPro" id="IPR001135">
    <property type="entry name" value="NADH_Q_OxRdtase_suD"/>
</dbReference>
<evidence type="ECO:0000259" key="2">
    <source>
        <dbReference type="Pfam" id="PF00346"/>
    </source>
</evidence>